<feature type="domain" description="Histidine kinase" evidence="10">
    <location>
        <begin position="207"/>
        <end position="409"/>
    </location>
</feature>
<sequence>MILKRFFNSTAGIYAALAMALSLGCWSFVLSEHYRQETGRSIGKAFETLHLAGEARVGITRIAGWLRLASATGELEPAFGRQITSIVENIDRLLTLRQLSQKEVELLLRARKAIKTQVAPVALTGRGYYEALRCTDEIEQSLSEIARLPAAYRTSVKEKAKITIAATRNRFVFALALVLVVIGFIIIVQRAEFSRRRDGYVRAFSLLHAHMTRSRLVALRLFLGDQTSASPVMHKAAQDAVKELEGVTNGLIRIANSERDVRTQPLGKLLQENRGALDTHIRFDIEDNVQELQVPATQVRMIVEELVNNAMTAVQGKQDKQVTIGARLLNRRFLFARRLLIEIADNGCGMSSDILGKAATPFFSTRGGSNPGLGLTGCIEMVSAMRGNVRIKSTPGVSTVVRILLPIGPRSHHSDRHRNDSHDAQVTGEVRLQSESVLGRAVRKVLSQTLSVRSKKK</sequence>
<dbReference type="PANTHER" id="PTHR43065:SF10">
    <property type="entry name" value="PEROXIDE STRESS-ACTIVATED HISTIDINE KINASE MAK3"/>
    <property type="match status" value="1"/>
</dbReference>
<dbReference type="STRING" id="1165689.SAMN02927914_06792"/>
<dbReference type="EMBL" id="FMXM01000072">
    <property type="protein sequence ID" value="SDA99943.1"/>
    <property type="molecule type" value="Genomic_DNA"/>
</dbReference>
<name>A0A1G6A054_9HYPH</name>
<dbReference type="InterPro" id="IPR005467">
    <property type="entry name" value="His_kinase_dom"/>
</dbReference>
<evidence type="ECO:0000256" key="1">
    <source>
        <dbReference type="ARBA" id="ARBA00000085"/>
    </source>
</evidence>
<dbReference type="InterPro" id="IPR036890">
    <property type="entry name" value="HATPase_C_sf"/>
</dbReference>
<evidence type="ECO:0000313" key="11">
    <source>
        <dbReference type="EMBL" id="SDA99943.1"/>
    </source>
</evidence>
<dbReference type="PROSITE" id="PS51257">
    <property type="entry name" value="PROKAR_LIPOPROTEIN"/>
    <property type="match status" value="1"/>
</dbReference>
<organism evidence="11 12">
    <name type="scientific">Mesorhizobium qingshengii</name>
    <dbReference type="NCBI Taxonomy" id="1165689"/>
    <lineage>
        <taxon>Bacteria</taxon>
        <taxon>Pseudomonadati</taxon>
        <taxon>Pseudomonadota</taxon>
        <taxon>Alphaproteobacteria</taxon>
        <taxon>Hyphomicrobiales</taxon>
        <taxon>Phyllobacteriaceae</taxon>
        <taxon>Mesorhizobium</taxon>
    </lineage>
</organism>
<keyword evidence="4" id="KW-0808">Transferase</keyword>
<evidence type="ECO:0000256" key="8">
    <source>
        <dbReference type="ARBA" id="ARBA00023012"/>
    </source>
</evidence>
<dbReference type="InterPro" id="IPR003594">
    <property type="entry name" value="HATPase_dom"/>
</dbReference>
<keyword evidence="3" id="KW-0597">Phosphoprotein</keyword>
<dbReference type="Proteomes" id="UP000198588">
    <property type="component" value="Unassembled WGS sequence"/>
</dbReference>
<evidence type="ECO:0000256" key="5">
    <source>
        <dbReference type="ARBA" id="ARBA00022741"/>
    </source>
</evidence>
<evidence type="ECO:0000256" key="6">
    <source>
        <dbReference type="ARBA" id="ARBA00022777"/>
    </source>
</evidence>
<dbReference type="SUPFAM" id="SSF55874">
    <property type="entry name" value="ATPase domain of HSP90 chaperone/DNA topoisomerase II/histidine kinase"/>
    <property type="match status" value="1"/>
</dbReference>
<keyword evidence="9" id="KW-0812">Transmembrane</keyword>
<dbReference type="GO" id="GO:0005524">
    <property type="term" value="F:ATP binding"/>
    <property type="evidence" value="ECO:0007669"/>
    <property type="project" value="UniProtKB-KW"/>
</dbReference>
<keyword evidence="9" id="KW-1133">Transmembrane helix</keyword>
<dbReference type="EC" id="2.7.13.3" evidence="2"/>
<evidence type="ECO:0000313" key="12">
    <source>
        <dbReference type="Proteomes" id="UP000198588"/>
    </source>
</evidence>
<keyword evidence="7" id="KW-0067">ATP-binding</keyword>
<evidence type="ECO:0000256" key="2">
    <source>
        <dbReference type="ARBA" id="ARBA00012438"/>
    </source>
</evidence>
<dbReference type="SMART" id="SM00387">
    <property type="entry name" value="HATPase_c"/>
    <property type="match status" value="1"/>
</dbReference>
<dbReference type="Gene3D" id="3.30.565.10">
    <property type="entry name" value="Histidine kinase-like ATPase, C-terminal domain"/>
    <property type="match status" value="1"/>
</dbReference>
<dbReference type="PANTHER" id="PTHR43065">
    <property type="entry name" value="SENSOR HISTIDINE KINASE"/>
    <property type="match status" value="1"/>
</dbReference>
<evidence type="ECO:0000256" key="3">
    <source>
        <dbReference type="ARBA" id="ARBA00022553"/>
    </source>
</evidence>
<dbReference type="PRINTS" id="PR00344">
    <property type="entry name" value="BCTRLSENSOR"/>
</dbReference>
<dbReference type="AlphaFoldDB" id="A0A1G6A054"/>
<proteinExistence type="predicted"/>
<feature type="transmembrane region" description="Helical" evidence="9">
    <location>
        <begin position="171"/>
        <end position="188"/>
    </location>
</feature>
<keyword evidence="5" id="KW-0547">Nucleotide-binding</keyword>
<gene>
    <name evidence="11" type="ORF">SAMN02927914_06792</name>
</gene>
<protein>
    <recommendedName>
        <fullName evidence="2">histidine kinase</fullName>
        <ecNumber evidence="2">2.7.13.3</ecNumber>
    </recommendedName>
</protein>
<dbReference type="GO" id="GO:0000160">
    <property type="term" value="P:phosphorelay signal transduction system"/>
    <property type="evidence" value="ECO:0007669"/>
    <property type="project" value="UniProtKB-KW"/>
</dbReference>
<keyword evidence="8" id="KW-0902">Two-component regulatory system</keyword>
<dbReference type="GO" id="GO:0004673">
    <property type="term" value="F:protein histidine kinase activity"/>
    <property type="evidence" value="ECO:0007669"/>
    <property type="project" value="UniProtKB-EC"/>
</dbReference>
<keyword evidence="9" id="KW-0472">Membrane</keyword>
<dbReference type="Pfam" id="PF02518">
    <property type="entry name" value="HATPase_c"/>
    <property type="match status" value="1"/>
</dbReference>
<accession>A0A1G6A054</accession>
<evidence type="ECO:0000256" key="4">
    <source>
        <dbReference type="ARBA" id="ARBA00022679"/>
    </source>
</evidence>
<evidence type="ECO:0000256" key="9">
    <source>
        <dbReference type="SAM" id="Phobius"/>
    </source>
</evidence>
<dbReference type="InterPro" id="IPR004358">
    <property type="entry name" value="Sig_transdc_His_kin-like_C"/>
</dbReference>
<keyword evidence="6 11" id="KW-0418">Kinase</keyword>
<evidence type="ECO:0000259" key="10">
    <source>
        <dbReference type="PROSITE" id="PS50109"/>
    </source>
</evidence>
<dbReference type="PROSITE" id="PS50109">
    <property type="entry name" value="HIS_KIN"/>
    <property type="match status" value="1"/>
</dbReference>
<feature type="transmembrane region" description="Helical" evidence="9">
    <location>
        <begin position="12"/>
        <end position="30"/>
    </location>
</feature>
<reference evidence="11 12" key="1">
    <citation type="submission" date="2016-10" db="EMBL/GenBank/DDBJ databases">
        <authorList>
            <person name="de Groot N.N."/>
        </authorList>
    </citation>
    <scope>NUCLEOTIDE SEQUENCE [LARGE SCALE GENOMIC DNA]</scope>
    <source>
        <strain evidence="11 12">CGMCC 1.12097</strain>
    </source>
</reference>
<comment type="catalytic activity">
    <reaction evidence="1">
        <text>ATP + protein L-histidine = ADP + protein N-phospho-L-histidine.</text>
        <dbReference type="EC" id="2.7.13.3"/>
    </reaction>
</comment>
<evidence type="ECO:0000256" key="7">
    <source>
        <dbReference type="ARBA" id="ARBA00022840"/>
    </source>
</evidence>